<dbReference type="Proteomes" id="UP000005038">
    <property type="component" value="Unassembled WGS sequence"/>
</dbReference>
<dbReference type="AlphaFoldDB" id="H5TUH7"/>
<dbReference type="InterPro" id="IPR004919">
    <property type="entry name" value="GmrSD_N"/>
</dbReference>
<sequence>MVRETKDYQLDYFRHALDPDRELINISPAYQRRLRWTRKKKSLLIESFLLNIPVPPIYLYEQDYNAYEVIDGQQRLDAISTFLRNDFALTGLEYWPELNRKRFLDLPQVLQRGLLRRSLPAVVLLAETKLSSADGLDVRRVLFDRLNTGGIRLNPQELRNALYPGALNDLLITLARSDVFTKVWEIPPRTENEEAELSEELLANALYSKLADAELVLRVLALRDAIDKGKRGSLRSILDNYMSTNATLGTADSESLAEIFSDSLARLNSVFGESTFRLPSRRLSRPLYDALMIALSFNSDYSIENNQEQILNALTESLNDPEDYATLVGRGNTIEAVRERVILAARILNPEG</sequence>
<proteinExistence type="predicted"/>
<evidence type="ECO:0000313" key="2">
    <source>
        <dbReference type="EMBL" id="GAB37135.1"/>
    </source>
</evidence>
<dbReference type="RefSeq" id="WP_007241288.1">
    <property type="nucleotide sequence ID" value="NZ_BAFB01000266.1"/>
</dbReference>
<evidence type="ECO:0000313" key="3">
    <source>
        <dbReference type="Proteomes" id="UP000005038"/>
    </source>
</evidence>
<dbReference type="PANTHER" id="PTHR39639:SF1">
    <property type="entry name" value="DUF262 DOMAIN-CONTAINING PROTEIN"/>
    <property type="match status" value="1"/>
</dbReference>
<dbReference type="EMBL" id="BAFB01000266">
    <property type="protein sequence ID" value="GAB37135.1"/>
    <property type="molecule type" value="Genomic_DNA"/>
</dbReference>
<evidence type="ECO:0000259" key="1">
    <source>
        <dbReference type="Pfam" id="PF03235"/>
    </source>
</evidence>
<organism evidence="2 3">
    <name type="scientific">Gordonia otitidis (strain DSM 44809 / CCUG 52243 / JCM 12355 / NBRC 100426 / IFM 10032)</name>
    <dbReference type="NCBI Taxonomy" id="1108044"/>
    <lineage>
        <taxon>Bacteria</taxon>
        <taxon>Bacillati</taxon>
        <taxon>Actinomycetota</taxon>
        <taxon>Actinomycetes</taxon>
        <taxon>Mycobacteriales</taxon>
        <taxon>Gordoniaceae</taxon>
        <taxon>Gordonia</taxon>
    </lineage>
</organism>
<name>H5TUH7_GORO1</name>
<dbReference type="Pfam" id="PF03235">
    <property type="entry name" value="GmrSD_N"/>
    <property type="match status" value="1"/>
</dbReference>
<feature type="domain" description="GmrSD restriction endonucleases N-terminal" evidence="1">
    <location>
        <begin position="26"/>
        <end position="163"/>
    </location>
</feature>
<protein>
    <recommendedName>
        <fullName evidence="1">GmrSD restriction endonucleases N-terminal domain-containing protein</fullName>
    </recommendedName>
</protein>
<accession>H5TUH7</accession>
<comment type="caution">
    <text evidence="2">The sequence shown here is derived from an EMBL/GenBank/DDBJ whole genome shotgun (WGS) entry which is preliminary data.</text>
</comment>
<dbReference type="PANTHER" id="PTHR39639">
    <property type="entry name" value="CHROMOSOME 16, WHOLE GENOME SHOTGUN SEQUENCE"/>
    <property type="match status" value="1"/>
</dbReference>
<keyword evidence="3" id="KW-1185">Reference proteome</keyword>
<gene>
    <name evidence="2" type="ORF">GOOTI_266_00240</name>
</gene>
<reference evidence="2" key="1">
    <citation type="submission" date="2012-02" db="EMBL/GenBank/DDBJ databases">
        <title>Whole genome shotgun sequence of Gordonia otitidis NBRC 100426.</title>
        <authorList>
            <person name="Yoshida I."/>
            <person name="Hosoyama A."/>
            <person name="Tsuchikane K."/>
            <person name="Katsumata H."/>
            <person name="Yamazaki S."/>
            <person name="Fujita N."/>
        </authorList>
    </citation>
    <scope>NUCLEOTIDE SEQUENCE [LARGE SCALE GENOMIC DNA]</scope>
    <source>
        <strain evidence="2">NBRC 100426</strain>
    </source>
</reference>
<dbReference type="STRING" id="1108044.GOOTI_266_00240"/>